<evidence type="ECO:0000259" key="1">
    <source>
        <dbReference type="Pfam" id="PF13439"/>
    </source>
</evidence>
<accession>X1N8X7</accession>
<dbReference type="SUPFAM" id="SSF53756">
    <property type="entry name" value="UDP-Glycosyltransferase/glycogen phosphorylase"/>
    <property type="match status" value="1"/>
</dbReference>
<dbReference type="EMBL" id="BARV01026363">
    <property type="protein sequence ID" value="GAI40058.1"/>
    <property type="molecule type" value="Genomic_DNA"/>
</dbReference>
<protein>
    <recommendedName>
        <fullName evidence="1">Glycosyltransferase subfamily 4-like N-terminal domain-containing protein</fullName>
    </recommendedName>
</protein>
<organism evidence="2">
    <name type="scientific">marine sediment metagenome</name>
    <dbReference type="NCBI Taxonomy" id="412755"/>
    <lineage>
        <taxon>unclassified sequences</taxon>
        <taxon>metagenomes</taxon>
        <taxon>ecological metagenomes</taxon>
    </lineage>
</organism>
<evidence type="ECO:0000313" key="2">
    <source>
        <dbReference type="EMBL" id="GAI40058.1"/>
    </source>
</evidence>
<comment type="caution">
    <text evidence="2">The sequence shown here is derived from an EMBL/GenBank/DDBJ whole genome shotgun (WGS) entry which is preliminary data.</text>
</comment>
<sequence>MFYWLLSKYIRFSAREFRKRISKLHERENFDLIHAQNLESILGLNLTEVRCPKIAHIRDFGLFCMNRGKLIKEGLCDSCSINNIRACLGAGRFLALSIWNELSWRRAHSGFNHYIAISNFVAGEFEKEGITDEKVSVIYNPIGDEEISHLSKQEAKRSIGLDYEKVALFVGGLTEAKGAHLLPKLAGKMPNVNFVVVGDGPLRG</sequence>
<dbReference type="AlphaFoldDB" id="X1N8X7"/>
<feature type="domain" description="Glycosyltransferase subfamily 4-like N-terminal" evidence="1">
    <location>
        <begin position="16"/>
        <end position="142"/>
    </location>
</feature>
<dbReference type="Pfam" id="PF13439">
    <property type="entry name" value="Glyco_transf_4"/>
    <property type="match status" value="1"/>
</dbReference>
<feature type="non-terminal residue" evidence="2">
    <location>
        <position position="204"/>
    </location>
</feature>
<proteinExistence type="predicted"/>
<dbReference type="InterPro" id="IPR028098">
    <property type="entry name" value="Glyco_trans_4-like_N"/>
</dbReference>
<gene>
    <name evidence="2" type="ORF">S06H3_42607</name>
</gene>
<dbReference type="Gene3D" id="3.40.50.2000">
    <property type="entry name" value="Glycogen Phosphorylase B"/>
    <property type="match status" value="2"/>
</dbReference>
<name>X1N8X7_9ZZZZ</name>
<reference evidence="2" key="1">
    <citation type="journal article" date="2014" name="Front. Microbiol.">
        <title>High frequency of phylogenetically diverse reductive dehalogenase-homologous genes in deep subseafloor sedimentary metagenomes.</title>
        <authorList>
            <person name="Kawai M."/>
            <person name="Futagami T."/>
            <person name="Toyoda A."/>
            <person name="Takaki Y."/>
            <person name="Nishi S."/>
            <person name="Hori S."/>
            <person name="Arai W."/>
            <person name="Tsubouchi T."/>
            <person name="Morono Y."/>
            <person name="Uchiyama I."/>
            <person name="Ito T."/>
            <person name="Fujiyama A."/>
            <person name="Inagaki F."/>
            <person name="Takami H."/>
        </authorList>
    </citation>
    <scope>NUCLEOTIDE SEQUENCE</scope>
    <source>
        <strain evidence="2">Expedition CK06-06</strain>
    </source>
</reference>